<comment type="similarity">
    <text evidence="1">Belongs to the SEN54 family.</text>
</comment>
<dbReference type="SMART" id="SM00822">
    <property type="entry name" value="PKS_KR"/>
    <property type="match status" value="1"/>
</dbReference>
<dbReference type="Pfam" id="PF00106">
    <property type="entry name" value="adh_short"/>
    <property type="match status" value="1"/>
</dbReference>
<evidence type="ECO:0000256" key="2">
    <source>
        <dbReference type="ARBA" id="ARBA00022694"/>
    </source>
</evidence>
<feature type="domain" description="Ketoreductase" evidence="5">
    <location>
        <begin position="670"/>
        <end position="885"/>
    </location>
</feature>
<feature type="region of interest" description="Disordered" evidence="4">
    <location>
        <begin position="640"/>
        <end position="664"/>
    </location>
</feature>
<keyword evidence="3" id="KW-0521">NADP</keyword>
<keyword evidence="6" id="KW-0378">Hydrolase</keyword>
<evidence type="ECO:0000256" key="4">
    <source>
        <dbReference type="SAM" id="MobiDB-lite"/>
    </source>
</evidence>
<reference evidence="6 7" key="1">
    <citation type="submission" date="2015-04" db="EMBL/GenBank/DDBJ databases">
        <authorList>
            <person name="Syromyatnikov M.Y."/>
            <person name="Popov V.N."/>
        </authorList>
    </citation>
    <scope>NUCLEOTIDE SEQUENCE [LARGE SCALE GENOMIC DNA]</scope>
    <source>
        <strain evidence="6">WF-38-12</strain>
    </source>
</reference>
<dbReference type="PRINTS" id="PR00081">
    <property type="entry name" value="GDHRDH"/>
</dbReference>
<keyword evidence="2" id="KW-0819">tRNA processing</keyword>
<evidence type="ECO:0000313" key="7">
    <source>
        <dbReference type="Proteomes" id="UP000054383"/>
    </source>
</evidence>
<dbReference type="PROSITE" id="PS00061">
    <property type="entry name" value="ADH_SHORT"/>
    <property type="match status" value="1"/>
</dbReference>
<dbReference type="PRINTS" id="PR00080">
    <property type="entry name" value="SDRFAMILY"/>
</dbReference>
<dbReference type="SUPFAM" id="SSF51735">
    <property type="entry name" value="NAD(P)-binding Rossmann-fold domains"/>
    <property type="match status" value="1"/>
</dbReference>
<keyword evidence="6" id="KW-0255">Endonuclease</keyword>
<organism evidence="6 7">
    <name type="scientific">Talaromyces islandicus</name>
    <name type="common">Penicillium islandicum</name>
    <dbReference type="NCBI Taxonomy" id="28573"/>
    <lineage>
        <taxon>Eukaryota</taxon>
        <taxon>Fungi</taxon>
        <taxon>Dikarya</taxon>
        <taxon>Ascomycota</taxon>
        <taxon>Pezizomycotina</taxon>
        <taxon>Eurotiomycetes</taxon>
        <taxon>Eurotiomycetidae</taxon>
        <taxon>Eurotiales</taxon>
        <taxon>Trichocomaceae</taxon>
        <taxon>Talaromyces</taxon>
        <taxon>Talaromyces sect. Islandici</taxon>
    </lineage>
</organism>
<dbReference type="OrthoDB" id="408683at2759"/>
<dbReference type="EMBL" id="CVMT01000001">
    <property type="protein sequence ID" value="CRG83885.1"/>
    <property type="molecule type" value="Genomic_DNA"/>
</dbReference>
<dbReference type="Pfam" id="PF13561">
    <property type="entry name" value="adh_short_C2"/>
    <property type="match status" value="1"/>
</dbReference>
<dbReference type="InterPro" id="IPR024336">
    <property type="entry name" value="tRNA_splic_suSen54_N"/>
</dbReference>
<sequence length="957" mass="105769">MADVDEDAIPRPAPGGAAPQAADTDLSDEVQDFRFLNSLSIVNPDDSPIPRRGEKDFEPNPTELQSDVLSASRRAMHNAISHPRLHGSKTHIIGVYAPEGPTPLEIKIKEPAQTNEGDEPAKPAKVVKDPMSGIPADSCVYVPNPKGVHFKATGKTDRWNRVWLLPEEALYYLERGTIDIRWPVSITAPLEEGNEQSGLPMSLQAAYACFIGRAGLTLERYSVYTGLRRSGYTILRAPSWYGDQGEDDSGVDDEIEHGPSFSESISNSWNRLYSSVYNLFEKDYSEQGPLIGLNIHHSYNNIFRKLAIIPVEPVGQEKPRRRQTEAPFQFAYHVYKPSTPFKKTAPPEPDFRIAVVDARTQTTIPTLSQLRALVETSPLTPPTGGKMQHQLYVRLRHGYRSAILAVVDQGIVSYLRFTDAGFSKEKLYEIQGPPRGNKGGFRGKGVQIIRRHQQLQTQLWRNIHIRNIALFFIFLVVAKIFADFFEHHATVQAYYRTQRPVTASEKLPTLKMWDELLGSSIRRIVPETHAVLRGRTNSKPSLETSVTYSAAAMSGYQKMVKEEEEEHASRVKTQAQFLIDRSLRDMPSTTPLLFLVSTGIQILVEYFTMASRPSTNLFRHIEHLRSPTCLHQAQLTRRARISSTATATKTRRLSTPAHSKNTAEPRLAERTALITGGSSGIGYAIAERFLQEGARRVILVGRRRERLQDAADQLMRSLTVSQGDGDDINGQVATRMPEEDRARPTIPEDRIQLLVGDISTAKTWAGELEKEMANVDILINAAGVSLSNLLAKTPPDDISQTLQTNLEGAILASRALLRACIRARAKSQAGPNQNGSVRSRSIINISSLLALKGITGTAAYAASKAGLLGLTSAMAVEAAEMLKGSKVVLRSNAIVPGYIQTPMVENFSEDHVNSLHTRIPLNRFGDPREVADAAVFLATNEYANNCILNLDGGLSAV</sequence>
<dbReference type="STRING" id="28573.A0A0U1LLQ3"/>
<evidence type="ECO:0000256" key="1">
    <source>
        <dbReference type="ARBA" id="ARBA00005736"/>
    </source>
</evidence>
<proteinExistence type="inferred from homology"/>
<dbReference type="GO" id="GO:0004519">
    <property type="term" value="F:endonuclease activity"/>
    <property type="evidence" value="ECO:0007669"/>
    <property type="project" value="UniProtKB-KW"/>
</dbReference>
<keyword evidence="7" id="KW-1185">Reference proteome</keyword>
<evidence type="ECO:0000313" key="6">
    <source>
        <dbReference type="EMBL" id="CRG83885.1"/>
    </source>
</evidence>
<gene>
    <name evidence="6" type="ORF">PISL3812_01241</name>
</gene>
<protein>
    <submittedName>
        <fullName evidence="6">Putative tRNA-splicing endonuclease subunit sen54</fullName>
    </submittedName>
</protein>
<dbReference type="FunFam" id="3.40.50.720:FF:000563">
    <property type="entry name" value="3-oxoacyl-acyl carrier protein reductase"/>
    <property type="match status" value="1"/>
</dbReference>
<accession>A0A0U1LLQ3</accession>
<dbReference type="OMA" id="MHNAISH"/>
<dbReference type="InterPro" id="IPR002347">
    <property type="entry name" value="SDR_fam"/>
</dbReference>
<dbReference type="PANTHER" id="PTHR21027:SF1">
    <property type="entry name" value="TRNA-SPLICING ENDONUCLEASE SUBUNIT SEN54"/>
    <property type="match status" value="1"/>
</dbReference>
<dbReference type="AlphaFoldDB" id="A0A0U1LLQ3"/>
<keyword evidence="6" id="KW-0540">Nuclease</keyword>
<dbReference type="CDD" id="cd05233">
    <property type="entry name" value="SDR_c"/>
    <property type="match status" value="1"/>
</dbReference>
<evidence type="ECO:0000259" key="5">
    <source>
        <dbReference type="SMART" id="SM00822"/>
    </source>
</evidence>
<dbReference type="InterPro" id="IPR020904">
    <property type="entry name" value="Sc_DH/Rdtase_CS"/>
</dbReference>
<name>A0A0U1LLQ3_TALIS</name>
<dbReference type="PANTHER" id="PTHR21027">
    <property type="entry name" value="TRNA-SPLICING ENDONUCLEASE SUBUNIT SEN54"/>
    <property type="match status" value="1"/>
</dbReference>
<dbReference type="GO" id="GO:0000214">
    <property type="term" value="C:tRNA-intron endonuclease complex"/>
    <property type="evidence" value="ECO:0007669"/>
    <property type="project" value="TreeGrafter"/>
</dbReference>
<dbReference type="Proteomes" id="UP000054383">
    <property type="component" value="Unassembled WGS sequence"/>
</dbReference>
<dbReference type="InterPro" id="IPR036291">
    <property type="entry name" value="NAD(P)-bd_dom_sf"/>
</dbReference>
<dbReference type="GO" id="GO:0000379">
    <property type="term" value="P:tRNA-type intron splice site recognition and cleavage"/>
    <property type="evidence" value="ECO:0007669"/>
    <property type="project" value="TreeGrafter"/>
</dbReference>
<evidence type="ECO:0000256" key="3">
    <source>
        <dbReference type="ARBA" id="ARBA00022857"/>
    </source>
</evidence>
<dbReference type="InterPro" id="IPR057326">
    <property type="entry name" value="KR_dom"/>
</dbReference>
<dbReference type="Pfam" id="PF12928">
    <property type="entry name" value="tRNA_int_end_N2"/>
    <property type="match status" value="1"/>
</dbReference>
<feature type="compositionally biased region" description="Basic and acidic residues" evidence="4">
    <location>
        <begin position="48"/>
        <end position="58"/>
    </location>
</feature>
<feature type="region of interest" description="Disordered" evidence="4">
    <location>
        <begin position="39"/>
        <end position="63"/>
    </location>
</feature>
<feature type="region of interest" description="Disordered" evidence="4">
    <location>
        <begin position="1"/>
        <end position="26"/>
    </location>
</feature>
<dbReference type="Gene3D" id="3.40.50.720">
    <property type="entry name" value="NAD(P)-binding Rossmann-like Domain"/>
    <property type="match status" value="1"/>
</dbReference>
<dbReference type="InterPro" id="IPR024337">
    <property type="entry name" value="tRNA_splic_suSen54"/>
</dbReference>